<keyword evidence="2" id="KW-1185">Reference proteome</keyword>
<feature type="non-terminal residue" evidence="1">
    <location>
        <position position="68"/>
    </location>
</feature>
<dbReference type="Proteomes" id="UP000567293">
    <property type="component" value="Unassembled WGS sequence"/>
</dbReference>
<dbReference type="EMBL" id="JACDQQ010000970">
    <property type="protein sequence ID" value="MBA0085336.1"/>
    <property type="molecule type" value="Genomic_DNA"/>
</dbReference>
<dbReference type="AlphaFoldDB" id="A0A7V8SWY0"/>
<evidence type="ECO:0000313" key="2">
    <source>
        <dbReference type="Proteomes" id="UP000567293"/>
    </source>
</evidence>
<organism evidence="1 2">
    <name type="scientific">Candidatus Acidiferrum panamense</name>
    <dbReference type="NCBI Taxonomy" id="2741543"/>
    <lineage>
        <taxon>Bacteria</taxon>
        <taxon>Pseudomonadati</taxon>
        <taxon>Acidobacteriota</taxon>
        <taxon>Terriglobia</taxon>
        <taxon>Candidatus Acidiferrales</taxon>
        <taxon>Candidatus Acidiferrum</taxon>
    </lineage>
</organism>
<protein>
    <submittedName>
        <fullName evidence="1">DUF899 family protein</fullName>
    </submittedName>
</protein>
<comment type="caution">
    <text evidence="1">The sequence shown here is derived from an EMBL/GenBank/DDBJ whole genome shotgun (WGS) entry which is preliminary data.</text>
</comment>
<dbReference type="InterPro" id="IPR010296">
    <property type="entry name" value="DUF899_thioredox"/>
</dbReference>
<accession>A0A7V8SWY0</accession>
<gene>
    <name evidence="1" type="ORF">HRJ53_10085</name>
</gene>
<reference evidence="1" key="1">
    <citation type="submission" date="2020-06" db="EMBL/GenBank/DDBJ databases">
        <title>Legume-microbial interactions unlock mineral nutrients during tropical forest succession.</title>
        <authorList>
            <person name="Epihov D.Z."/>
        </authorList>
    </citation>
    <scope>NUCLEOTIDE SEQUENCE [LARGE SCALE GENOMIC DNA]</scope>
    <source>
        <strain evidence="1">Pan2503</strain>
    </source>
</reference>
<name>A0A7V8SWY0_9BACT</name>
<sequence>MCKVQKFAVTRAALSQIEAFKNRMGWRFKWYSSFGRDFNRDYNDSFTKDEVASQKMYYNYKVYKVQLF</sequence>
<dbReference type="Pfam" id="PF05988">
    <property type="entry name" value="DUF899"/>
    <property type="match status" value="1"/>
</dbReference>
<evidence type="ECO:0000313" key="1">
    <source>
        <dbReference type="EMBL" id="MBA0085336.1"/>
    </source>
</evidence>
<proteinExistence type="predicted"/>